<proteinExistence type="predicted"/>
<sequence length="823" mass="92109">MYYGKNPESHPEYSSEWKMFWERRYQELAAKGLDPNKHDFKPEWAIFWSDRMKDIFNNLVENKKEALLRKHKIHKEDLEETKRPISPWEESELRDSSDHRSDLSVIGALRALVKVEKLLGAFGPAIGTLLMTATSNEARNIKSWDLFDDSDNVTLIKLSLDKLSSESIFGGAALNKLRLNAIDCAKWLLAQVSEHKPQEAYLGLDINQLATKTLGMDTVQIAQEIALCLLKVGKSNVSEADLQKILIAVSASHARLLIEKQTIEKDRAHLEPPSTSSAPEVQESSSTRKPLFPSAAAVLRKTNEEQSSSRASDSGPIADKGKSGNELCKSSGALGQLMSAYDDEEQPVRDMEKLSLDDLVNLLSNFKDLSVEEQRALTAYLKRLEATDSKKVTKLREMVQKKREMPSPKSESLDSSSAVENGGLDRKETSKFSDQTGANVSLEKRSNELSSNERRPDSRQGNSPAVIERKQNLPGLNIRKDDSNQRFDSESDNRLPPQCTGSDVTQDPHNDHLMLSREELPLHTRDGPISLRRDDSTFHTGDGISSRNYDGPSFHPRDGPPIHPRDGPPLHPRDGPPLHPRDGFPLHPRDEPPLHPRDGPPIHPRDGPPIHPRDGLQFILVMGLHFIAVTSLHFIPVMGLQFIPVMGFHFIPVMGLHFIPVMGLHFIPVMGLHFIPVTGLHFILVMGLHFIPVMSLHFILVMGLNFIPVTGLNFILVTGLNLILVMGLHFIHVMGSHSTLVMGLHSTLVMGLHFIPLWLLMSILRMSSLSILGMGRFLIPGIERYRVLDSPCTLGMDLLSLSWSCHVLVMYLHLIQGRMFECA</sequence>
<gene>
    <name evidence="3" type="ORF">HAZT_HAZT003654</name>
</gene>
<reference evidence="3" key="3">
    <citation type="submission" date="2019-06" db="EMBL/GenBank/DDBJ databases">
        <authorList>
            <person name="Poynton C."/>
            <person name="Hasenbein S."/>
            <person name="Benoit J.B."/>
            <person name="Sepulveda M.S."/>
            <person name="Poelchau M.F."/>
            <person name="Murali S.C."/>
            <person name="Chen S."/>
            <person name="Glastad K.M."/>
            <person name="Werren J.H."/>
            <person name="Vineis J.H."/>
            <person name="Bowen J.L."/>
            <person name="Friedrich M."/>
            <person name="Jones J."/>
            <person name="Robertson H.M."/>
            <person name="Feyereisen R."/>
            <person name="Mechler-Hickson A."/>
            <person name="Mathers N."/>
            <person name="Lee C.E."/>
            <person name="Colbourne J.K."/>
            <person name="Biales A."/>
            <person name="Johnston J.S."/>
            <person name="Wellborn G.A."/>
            <person name="Rosendale A.J."/>
            <person name="Cridge A.G."/>
            <person name="Munoz-Torres M.C."/>
            <person name="Bain P.A."/>
            <person name="Manny A.R."/>
            <person name="Major K.M."/>
            <person name="Lambert F.N."/>
            <person name="Vulpe C.D."/>
            <person name="Tuck P."/>
            <person name="Blalock B.J."/>
            <person name="Lin Y.-Y."/>
            <person name="Smith M.E."/>
            <person name="Ochoa-Acuna H."/>
            <person name="Chen M.-J.M."/>
            <person name="Childers C.P."/>
            <person name="Qu J."/>
            <person name="Dugan S."/>
            <person name="Lee S.L."/>
            <person name="Chao H."/>
            <person name="Dinh H."/>
            <person name="Han Y."/>
            <person name="Doddapaneni H."/>
            <person name="Worley K.C."/>
            <person name="Muzny D.M."/>
            <person name="Gibbs R.A."/>
            <person name="Richards S."/>
        </authorList>
    </citation>
    <scope>NUCLEOTIDE SEQUENCE</scope>
    <source>
        <strain evidence="3">HAZT.00-mixed</strain>
        <tissue evidence="3">Whole organism</tissue>
    </source>
</reference>
<organism evidence="3">
    <name type="scientific">Hyalella azteca</name>
    <name type="common">Amphipod</name>
    <dbReference type="NCBI Taxonomy" id="294128"/>
    <lineage>
        <taxon>Eukaryota</taxon>
        <taxon>Metazoa</taxon>
        <taxon>Ecdysozoa</taxon>
        <taxon>Arthropoda</taxon>
        <taxon>Crustacea</taxon>
        <taxon>Multicrustacea</taxon>
        <taxon>Malacostraca</taxon>
        <taxon>Eumalacostraca</taxon>
        <taxon>Peracarida</taxon>
        <taxon>Amphipoda</taxon>
        <taxon>Senticaudata</taxon>
        <taxon>Talitrida</taxon>
        <taxon>Talitroidea</taxon>
        <taxon>Hyalellidae</taxon>
        <taxon>Hyalella</taxon>
    </lineage>
</organism>
<reference evidence="3" key="2">
    <citation type="journal article" date="2018" name="Environ. Sci. Technol.">
        <title>The Toxicogenome of Hyalella azteca: A Model for Sediment Ecotoxicology and Evolutionary Toxicology.</title>
        <authorList>
            <person name="Poynton H.C."/>
            <person name="Hasenbein S."/>
            <person name="Benoit J.B."/>
            <person name="Sepulveda M.S."/>
            <person name="Poelchau M.F."/>
            <person name="Hughes D.S.T."/>
            <person name="Murali S.C."/>
            <person name="Chen S."/>
            <person name="Glastad K.M."/>
            <person name="Goodisman M.A.D."/>
            <person name="Werren J.H."/>
            <person name="Vineis J.H."/>
            <person name="Bowen J.L."/>
            <person name="Friedrich M."/>
            <person name="Jones J."/>
            <person name="Robertson H.M."/>
            <person name="Feyereisen R."/>
            <person name="Mechler-Hickson A."/>
            <person name="Mathers N."/>
            <person name="Lee C.E."/>
            <person name="Colbourne J.K."/>
            <person name="Biales A."/>
            <person name="Johnston J.S."/>
            <person name="Wellborn G.A."/>
            <person name="Rosendale A.J."/>
            <person name="Cridge A.G."/>
            <person name="Munoz-Torres M.C."/>
            <person name="Bain P.A."/>
            <person name="Manny A.R."/>
            <person name="Major K.M."/>
            <person name="Lambert F.N."/>
            <person name="Vulpe C.D."/>
            <person name="Tuck P."/>
            <person name="Blalock B.J."/>
            <person name="Lin Y.Y."/>
            <person name="Smith M.E."/>
            <person name="Ochoa-Acuna H."/>
            <person name="Chen M.M."/>
            <person name="Childers C.P."/>
            <person name="Qu J."/>
            <person name="Dugan S."/>
            <person name="Lee S.L."/>
            <person name="Chao H."/>
            <person name="Dinh H."/>
            <person name="Han Y."/>
            <person name="Doddapaneni H."/>
            <person name="Worley K.C."/>
            <person name="Muzny D.M."/>
            <person name="Gibbs R.A."/>
            <person name="Richards S."/>
        </authorList>
    </citation>
    <scope>NUCLEOTIDE SEQUENCE</scope>
    <source>
        <strain evidence="3">HAZT.00-mixed</strain>
        <tissue evidence="3">Whole organism</tissue>
    </source>
</reference>
<feature type="transmembrane region" description="Helical" evidence="2">
    <location>
        <begin position="647"/>
        <end position="667"/>
    </location>
</feature>
<evidence type="ECO:0000256" key="1">
    <source>
        <dbReference type="SAM" id="MobiDB-lite"/>
    </source>
</evidence>
<keyword evidence="2" id="KW-1133">Transmembrane helix</keyword>
<reference evidence="3" key="1">
    <citation type="submission" date="2014-08" db="EMBL/GenBank/DDBJ databases">
        <authorList>
            <person name="Murali S."/>
            <person name="Richards S."/>
            <person name="Bandaranaike D."/>
            <person name="Bellair M."/>
            <person name="Blankenburg K."/>
            <person name="Chao H."/>
            <person name="Dinh H."/>
            <person name="Doddapaneni H."/>
            <person name="Dugan-Rocha S."/>
            <person name="Elkadiri S."/>
            <person name="Gnanaolivu R."/>
            <person name="Hughes D."/>
            <person name="Lee S."/>
            <person name="Li M."/>
            <person name="Ming W."/>
            <person name="Munidasa M."/>
            <person name="Muniz J."/>
            <person name="Nguyen L."/>
            <person name="Osuji N."/>
            <person name="Pu L.-L."/>
            <person name="Puazo M."/>
            <person name="Skinner E."/>
            <person name="Qu C."/>
            <person name="Quiroz J."/>
            <person name="Raj R."/>
            <person name="Weissenberger G."/>
            <person name="Xin Y."/>
            <person name="Zou X."/>
            <person name="Han Y."/>
            <person name="Worley K."/>
            <person name="Muzny D."/>
            <person name="Gibbs R."/>
        </authorList>
    </citation>
    <scope>NUCLEOTIDE SEQUENCE</scope>
    <source>
        <strain evidence="3">HAZT.00-mixed</strain>
        <tissue evidence="3">Whole organism</tissue>
    </source>
</reference>
<feature type="transmembrane region" description="Helical" evidence="2">
    <location>
        <begin position="679"/>
        <end position="702"/>
    </location>
</feature>
<comment type="caution">
    <text evidence="3">The sequence shown here is derived from an EMBL/GenBank/DDBJ whole genome shotgun (WGS) entry which is preliminary data.</text>
</comment>
<dbReference type="AlphaFoldDB" id="A0A6A0GXM9"/>
<feature type="transmembrane region" description="Helical" evidence="2">
    <location>
        <begin position="714"/>
        <end position="735"/>
    </location>
</feature>
<accession>A0A6A0GXM9</accession>
<evidence type="ECO:0000313" key="3">
    <source>
        <dbReference type="EMBL" id="KAA0192180.1"/>
    </source>
</evidence>
<feature type="transmembrane region" description="Helical" evidence="2">
    <location>
        <begin position="615"/>
        <end position="635"/>
    </location>
</feature>
<name>A0A6A0GXM9_HYAAZ</name>
<dbReference type="Proteomes" id="UP000711488">
    <property type="component" value="Unassembled WGS sequence"/>
</dbReference>
<feature type="compositionally biased region" description="Basic and acidic residues" evidence="1">
    <location>
        <begin position="555"/>
        <end position="608"/>
    </location>
</feature>
<feature type="compositionally biased region" description="Basic and acidic residues" evidence="1">
    <location>
        <begin position="506"/>
        <end position="537"/>
    </location>
</feature>
<keyword evidence="2" id="KW-0812">Transmembrane</keyword>
<evidence type="ECO:0000256" key="2">
    <source>
        <dbReference type="SAM" id="Phobius"/>
    </source>
</evidence>
<feature type="compositionally biased region" description="Polar residues" evidence="1">
    <location>
        <begin position="273"/>
        <end position="288"/>
    </location>
</feature>
<dbReference type="EMBL" id="JQDR03011811">
    <property type="protein sequence ID" value="KAA0192180.1"/>
    <property type="molecule type" value="Genomic_DNA"/>
</dbReference>
<feature type="region of interest" description="Disordered" evidence="1">
    <location>
        <begin position="395"/>
        <end position="608"/>
    </location>
</feature>
<feature type="compositionally biased region" description="Low complexity" evidence="1">
    <location>
        <begin position="407"/>
        <end position="417"/>
    </location>
</feature>
<feature type="region of interest" description="Disordered" evidence="1">
    <location>
        <begin position="265"/>
        <end position="329"/>
    </location>
</feature>
<feature type="compositionally biased region" description="Basic and acidic residues" evidence="1">
    <location>
        <begin position="478"/>
        <end position="493"/>
    </location>
</feature>
<feature type="compositionally biased region" description="Basic and acidic residues" evidence="1">
    <location>
        <begin position="395"/>
        <end position="406"/>
    </location>
</feature>
<keyword evidence="2" id="KW-0472">Membrane</keyword>
<protein>
    <submittedName>
        <fullName evidence="3">Uncharacterized protein</fullName>
    </submittedName>
</protein>
<feature type="compositionally biased region" description="Basic and acidic residues" evidence="1">
    <location>
        <begin position="442"/>
        <end position="458"/>
    </location>
</feature>